<dbReference type="SUPFAM" id="SSF48371">
    <property type="entry name" value="ARM repeat"/>
    <property type="match status" value="1"/>
</dbReference>
<dbReference type="GO" id="GO:0046785">
    <property type="term" value="P:microtubule polymerization"/>
    <property type="evidence" value="ECO:0007669"/>
    <property type="project" value="InterPro"/>
</dbReference>
<dbReference type="GO" id="GO:0005881">
    <property type="term" value="C:cytoplasmic microtubule"/>
    <property type="evidence" value="ECO:0007669"/>
    <property type="project" value="UniProtKB-ARBA"/>
</dbReference>
<dbReference type="InterPro" id="IPR045110">
    <property type="entry name" value="XMAP215"/>
</dbReference>
<dbReference type="eggNOG" id="KOG1820">
    <property type="taxonomic scope" value="Eukaryota"/>
</dbReference>
<feature type="region of interest" description="Disordered" evidence="5">
    <location>
        <begin position="712"/>
        <end position="766"/>
    </location>
</feature>
<keyword evidence="8" id="KW-1185">Reference proteome</keyword>
<keyword evidence="3" id="KW-0206">Cytoskeleton</keyword>
<gene>
    <name evidence="7" type="ORF">TAPDE_002461</name>
</gene>
<organism evidence="7 8">
    <name type="scientific">Taphrina deformans (strain PYCC 5710 / ATCC 11124 / CBS 356.35 / IMI 108563 / JCM 9778 / NBRC 8474)</name>
    <name type="common">Peach leaf curl fungus</name>
    <name type="synonym">Lalaria deformans</name>
    <dbReference type="NCBI Taxonomy" id="1097556"/>
    <lineage>
        <taxon>Eukaryota</taxon>
        <taxon>Fungi</taxon>
        <taxon>Dikarya</taxon>
        <taxon>Ascomycota</taxon>
        <taxon>Taphrinomycotina</taxon>
        <taxon>Taphrinomycetes</taxon>
        <taxon>Taphrinales</taxon>
        <taxon>Taphrinaceae</taxon>
        <taxon>Taphrina</taxon>
    </lineage>
</organism>
<dbReference type="GO" id="GO:0000776">
    <property type="term" value="C:kinetochore"/>
    <property type="evidence" value="ECO:0007669"/>
    <property type="project" value="UniProtKB-ARBA"/>
</dbReference>
<evidence type="ECO:0000259" key="6">
    <source>
        <dbReference type="SMART" id="SM01349"/>
    </source>
</evidence>
<keyword evidence="2" id="KW-0963">Cytoplasm</keyword>
<dbReference type="GO" id="GO:0000022">
    <property type="term" value="P:mitotic spindle elongation"/>
    <property type="evidence" value="ECO:0007669"/>
    <property type="project" value="UniProtKB-ARBA"/>
</dbReference>
<feature type="domain" description="TOG" evidence="6">
    <location>
        <begin position="273"/>
        <end position="510"/>
    </location>
</feature>
<dbReference type="FunFam" id="1.25.10.10:FF:000063">
    <property type="entry name" value="Putative cytoskeleton-associated protein 5"/>
    <property type="match status" value="1"/>
</dbReference>
<dbReference type="GO" id="GO:1990571">
    <property type="term" value="P:meiotic centromere clustering"/>
    <property type="evidence" value="ECO:0007669"/>
    <property type="project" value="UniProtKB-ARBA"/>
</dbReference>
<dbReference type="SMART" id="SM01349">
    <property type="entry name" value="TOG"/>
    <property type="match status" value="2"/>
</dbReference>
<name>R4X9P7_TAPDE</name>
<evidence type="ECO:0000256" key="1">
    <source>
        <dbReference type="ARBA" id="ARBA00004317"/>
    </source>
</evidence>
<feature type="region of interest" description="Disordered" evidence="5">
    <location>
        <begin position="534"/>
        <end position="587"/>
    </location>
</feature>
<dbReference type="InterPro" id="IPR016024">
    <property type="entry name" value="ARM-type_fold"/>
</dbReference>
<dbReference type="EMBL" id="CAHR02000085">
    <property type="protein sequence ID" value="CCG82455.1"/>
    <property type="molecule type" value="Genomic_DNA"/>
</dbReference>
<reference evidence="7 8" key="1">
    <citation type="journal article" date="2013" name="MBio">
        <title>Genome sequencing of the plant pathogen Taphrina deformans, the causal agent of peach leaf curl.</title>
        <authorList>
            <person name="Cisse O.H."/>
            <person name="Almeida J.M.G.C.F."/>
            <person name="Fonseca A."/>
            <person name="Kumar A.A."/>
            <person name="Salojaervi J."/>
            <person name="Overmyer K."/>
            <person name="Hauser P.M."/>
            <person name="Pagni M."/>
        </authorList>
    </citation>
    <scope>NUCLEOTIDE SEQUENCE [LARGE SCALE GENOMIC DNA]</scope>
    <source>
        <strain evidence="8">PYCC 5710 / ATCC 11124 / CBS 356.35 / IMI 108563 / JCM 9778 / NBRC 8474</strain>
    </source>
</reference>
<dbReference type="InterPro" id="IPR034085">
    <property type="entry name" value="TOG"/>
</dbReference>
<sequence length="813" mass="88517">MADAPEQEDYSTLPLEDRLTHKVWKVRLNAYEESTRAFTSSPDENAPCFKIYNNDPDLLVKAVKDANVVAQEAGVGLLLAYLEFAGTQHAVRTRSNVVAAIVEKCLGSTRAGTKAKAVDACLMYVEIDTGEPVIEDLIPGLSNKLPKIVAATTMTMKKIYEVFGAKTVKAKPAVQVLPKLFTHADKNVRAEATELAIILYRWLGDAVKPMLLADLKPVQVKELETAFDSITIGEVKQERFLRSQQAAQQTAGDDVSGDIGVEPAEEETVDAFDLAEPVDVLSSLPPNFEDVMSSTKWKDRKECLDMLVASSNVPRIKDGDYGDVARTLGKCVQKDANVICVALAANCLENLAKGLKRSFGKYRNVVFSPCGERFKEKKQNVIDAIGAALDALFLTTTLDDIMEETLTLIKSKNPSVRQNMLAFLARSLSATLVFPKKEEVKALAEGSASLVGDADVKVREAALEVLGVFMKLIGERGMGPYLESLDDIKKAKVVEYSSAAVTKAKAEKPKAAPAPVVKAGIKKAPVMVKKAPIGTVPSSPTKRKPVVGSGYGITRPALAKPTSKLSRPESTRPESPAPASRVGRPGATLARPTAQNLARPSSQNVNADSALAAADRIELESLRREKKDWLASAVDRDEAVRMRQQIQELQIKNAGLIEASTKESMNGKAKDAQLDKAHRDLDQTRHQLNRYEREIESLKSQLTKARLIQDNHAVTESPSASHRSLSPHKSPVNYANGRSYAFTDEKENRYSSIPKTTSTASHRTMTPAELGISIPSVETSSHSASSVQNYKNAAELTARLRERIDSMKRATSS</sequence>
<evidence type="ECO:0000313" key="7">
    <source>
        <dbReference type="EMBL" id="CCG82455.1"/>
    </source>
</evidence>
<dbReference type="GO" id="GO:0051010">
    <property type="term" value="F:microtubule plus-end binding"/>
    <property type="evidence" value="ECO:0007669"/>
    <property type="project" value="InterPro"/>
</dbReference>
<dbReference type="Gene3D" id="1.25.10.10">
    <property type="entry name" value="Leucine-rich Repeat Variant"/>
    <property type="match status" value="2"/>
</dbReference>
<dbReference type="FunFam" id="1.25.10.10:FF:000019">
    <property type="entry name" value="Cytoskeleton-associated protein 5"/>
    <property type="match status" value="1"/>
</dbReference>
<comment type="subcellular location">
    <subcellularLocation>
        <location evidence="1">Cytoplasm</location>
        <location evidence="1">Cytoskeleton</location>
        <location evidence="1">Microtubule organizing center</location>
        <location evidence="1">Spindle pole body</location>
    </subcellularLocation>
</comment>
<dbReference type="OrthoDB" id="205662at2759"/>
<accession>R4X9P7</accession>
<dbReference type="GO" id="GO:0061863">
    <property type="term" value="F:microtubule plus end polymerase"/>
    <property type="evidence" value="ECO:0007669"/>
    <property type="project" value="InterPro"/>
</dbReference>
<dbReference type="InterPro" id="IPR048491">
    <property type="entry name" value="XMAP215_CLASP_TOG"/>
</dbReference>
<protein>
    <submittedName>
        <fullName evidence="7">Probable microtubule associated protein</fullName>
    </submittedName>
</protein>
<feature type="domain" description="TOG" evidence="6">
    <location>
        <begin position="1"/>
        <end position="238"/>
    </location>
</feature>
<dbReference type="VEuPathDB" id="FungiDB:TAPDE_002461"/>
<dbReference type="STRING" id="1097556.R4X9P7"/>
<evidence type="ECO:0000256" key="3">
    <source>
        <dbReference type="ARBA" id="ARBA00023212"/>
    </source>
</evidence>
<dbReference type="GO" id="GO:1990498">
    <property type="term" value="C:mitotic spindle microtubule"/>
    <property type="evidence" value="ECO:0007669"/>
    <property type="project" value="UniProtKB-ARBA"/>
</dbReference>
<dbReference type="InterPro" id="IPR011989">
    <property type="entry name" value="ARM-like"/>
</dbReference>
<evidence type="ECO:0000256" key="5">
    <source>
        <dbReference type="SAM" id="MobiDB-lite"/>
    </source>
</evidence>
<feature type="compositionally biased region" description="Polar residues" evidence="5">
    <location>
        <begin position="712"/>
        <end position="724"/>
    </location>
</feature>
<proteinExistence type="predicted"/>
<evidence type="ECO:0000256" key="2">
    <source>
        <dbReference type="ARBA" id="ARBA00022490"/>
    </source>
</evidence>
<feature type="compositionally biased region" description="Polar residues" evidence="5">
    <location>
        <begin position="750"/>
        <end position="764"/>
    </location>
</feature>
<dbReference type="PANTHER" id="PTHR12609">
    <property type="entry name" value="MICROTUBULE ASSOCIATED PROTEIN XMAP215"/>
    <property type="match status" value="1"/>
</dbReference>
<feature type="coiled-coil region" evidence="4">
    <location>
        <begin position="639"/>
        <end position="708"/>
    </location>
</feature>
<dbReference type="GO" id="GO:0044732">
    <property type="term" value="C:mitotic spindle pole body"/>
    <property type="evidence" value="ECO:0007669"/>
    <property type="project" value="UniProtKB-ARBA"/>
</dbReference>
<comment type="caution">
    <text evidence="7">The sequence shown here is derived from an EMBL/GenBank/DDBJ whole genome shotgun (WGS) entry which is preliminary data.</text>
</comment>
<dbReference type="AlphaFoldDB" id="R4X9P7"/>
<evidence type="ECO:0000313" key="8">
    <source>
        <dbReference type="Proteomes" id="UP000013776"/>
    </source>
</evidence>
<dbReference type="GO" id="GO:0051315">
    <property type="term" value="P:attachment of mitotic spindle microtubules to kinetochore"/>
    <property type="evidence" value="ECO:0007669"/>
    <property type="project" value="UniProtKB-ARBA"/>
</dbReference>
<evidence type="ECO:0000256" key="4">
    <source>
        <dbReference type="SAM" id="Coils"/>
    </source>
</evidence>
<dbReference type="Pfam" id="PF21041">
    <property type="entry name" value="XMAP215_CLASP_TOG"/>
    <property type="match status" value="1"/>
</dbReference>
<dbReference type="GO" id="GO:0030951">
    <property type="term" value="P:establishment or maintenance of microtubule cytoskeleton polarity"/>
    <property type="evidence" value="ECO:0007669"/>
    <property type="project" value="InterPro"/>
</dbReference>
<keyword evidence="4" id="KW-0175">Coiled coil</keyword>
<dbReference type="GO" id="GO:0099070">
    <property type="term" value="C:static microtubule bundle"/>
    <property type="evidence" value="ECO:0007669"/>
    <property type="project" value="UniProtKB-ARBA"/>
</dbReference>
<dbReference type="Proteomes" id="UP000013776">
    <property type="component" value="Unassembled WGS sequence"/>
</dbReference>